<dbReference type="AlphaFoldDB" id="A0AA39KD97"/>
<dbReference type="GO" id="GO:0016740">
    <property type="term" value="F:transferase activity"/>
    <property type="evidence" value="ECO:0007669"/>
    <property type="project" value="UniProtKB-KW"/>
</dbReference>
<dbReference type="InterPro" id="IPR051654">
    <property type="entry name" value="Meroterpenoid_MTases"/>
</dbReference>
<dbReference type="PANTHER" id="PTHR35897:SF1">
    <property type="entry name" value="METHYLTRANSFERASE AUSD"/>
    <property type="match status" value="1"/>
</dbReference>
<sequence length="197" mass="22556">MGSGYRPLDPSLYYVLVDDEVAIIKSQTGIEDDEELKRHILAIQEEAYKLEPYPCIRRFGFAKWNISRHPCYQQFLKLGQERKGAIYADIGCCYLRHAHKFWDLGHKFFRSTPKTFPARFISADIFQLKDLAYEAVRTPPIDLSTVQLLSELRGNISALHASAFFHLFDEEGQFELAKIMASLLSSAPGSMIFGISW</sequence>
<keyword evidence="2" id="KW-0949">S-adenosyl-L-methionine</keyword>
<dbReference type="EMBL" id="JAUEPS010000016">
    <property type="protein sequence ID" value="KAK0459029.1"/>
    <property type="molecule type" value="Genomic_DNA"/>
</dbReference>
<evidence type="ECO:0000313" key="3">
    <source>
        <dbReference type="EMBL" id="KAK0459029.1"/>
    </source>
</evidence>
<dbReference type="Proteomes" id="UP001175211">
    <property type="component" value="Unassembled WGS sequence"/>
</dbReference>
<dbReference type="PANTHER" id="PTHR35897">
    <property type="entry name" value="METHYLTRANSFERASE AUSD"/>
    <property type="match status" value="1"/>
</dbReference>
<accession>A0AA39KD97</accession>
<dbReference type="GeneID" id="85353146"/>
<comment type="caution">
    <text evidence="3">The sequence shown here is derived from an EMBL/GenBank/DDBJ whole genome shotgun (WGS) entry which is preliminary data.</text>
</comment>
<dbReference type="RefSeq" id="XP_060331279.1">
    <property type="nucleotide sequence ID" value="XM_060469598.1"/>
</dbReference>
<name>A0AA39KD97_ARMTA</name>
<protein>
    <recommendedName>
        <fullName evidence="5">Methyltransferase domain-containing protein</fullName>
    </recommendedName>
</protein>
<evidence type="ECO:0000256" key="2">
    <source>
        <dbReference type="ARBA" id="ARBA00022691"/>
    </source>
</evidence>
<proteinExistence type="predicted"/>
<evidence type="ECO:0000313" key="4">
    <source>
        <dbReference type="Proteomes" id="UP001175211"/>
    </source>
</evidence>
<keyword evidence="4" id="KW-1185">Reference proteome</keyword>
<organism evidence="3 4">
    <name type="scientific">Armillaria tabescens</name>
    <name type="common">Ringless honey mushroom</name>
    <name type="synonym">Agaricus tabescens</name>
    <dbReference type="NCBI Taxonomy" id="1929756"/>
    <lineage>
        <taxon>Eukaryota</taxon>
        <taxon>Fungi</taxon>
        <taxon>Dikarya</taxon>
        <taxon>Basidiomycota</taxon>
        <taxon>Agaricomycotina</taxon>
        <taxon>Agaricomycetes</taxon>
        <taxon>Agaricomycetidae</taxon>
        <taxon>Agaricales</taxon>
        <taxon>Marasmiineae</taxon>
        <taxon>Physalacriaceae</taxon>
        <taxon>Desarmillaria</taxon>
    </lineage>
</organism>
<evidence type="ECO:0008006" key="5">
    <source>
        <dbReference type="Google" id="ProtNLM"/>
    </source>
</evidence>
<reference evidence="3" key="1">
    <citation type="submission" date="2023-06" db="EMBL/GenBank/DDBJ databases">
        <authorList>
            <consortium name="Lawrence Berkeley National Laboratory"/>
            <person name="Ahrendt S."/>
            <person name="Sahu N."/>
            <person name="Indic B."/>
            <person name="Wong-Bajracharya J."/>
            <person name="Merenyi Z."/>
            <person name="Ke H.-M."/>
            <person name="Monk M."/>
            <person name="Kocsube S."/>
            <person name="Drula E."/>
            <person name="Lipzen A."/>
            <person name="Balint B."/>
            <person name="Henrissat B."/>
            <person name="Andreopoulos B."/>
            <person name="Martin F.M."/>
            <person name="Harder C.B."/>
            <person name="Rigling D."/>
            <person name="Ford K.L."/>
            <person name="Foster G.D."/>
            <person name="Pangilinan J."/>
            <person name="Papanicolaou A."/>
            <person name="Barry K."/>
            <person name="LaButti K."/>
            <person name="Viragh M."/>
            <person name="Koriabine M."/>
            <person name="Yan M."/>
            <person name="Riley R."/>
            <person name="Champramary S."/>
            <person name="Plett K.L."/>
            <person name="Tsai I.J."/>
            <person name="Slot J."/>
            <person name="Sipos G."/>
            <person name="Plett J."/>
            <person name="Nagy L.G."/>
            <person name="Grigoriev I.V."/>
        </authorList>
    </citation>
    <scope>NUCLEOTIDE SEQUENCE</scope>
    <source>
        <strain evidence="3">CCBAS 213</strain>
    </source>
</reference>
<keyword evidence="1" id="KW-0808">Transferase</keyword>
<gene>
    <name evidence="3" type="ORF">EV420DRAFT_1479667</name>
</gene>
<evidence type="ECO:0000256" key="1">
    <source>
        <dbReference type="ARBA" id="ARBA00022679"/>
    </source>
</evidence>